<dbReference type="EMBL" id="BLRU01000118">
    <property type="protein sequence ID" value="GFP19673.1"/>
    <property type="molecule type" value="Genomic_DNA"/>
</dbReference>
<accession>A0A6V8Q310</accession>
<dbReference type="Proteomes" id="UP000574717">
    <property type="component" value="Unassembled WGS sequence"/>
</dbReference>
<evidence type="ECO:0000313" key="6">
    <source>
        <dbReference type="Proteomes" id="UP000574717"/>
    </source>
</evidence>
<dbReference type="Pfam" id="PF02754">
    <property type="entry name" value="CCG"/>
    <property type="match status" value="2"/>
</dbReference>
<sequence length="289" mass="32143">MRYSYFPGCTLRTQARNFEVSALATARRLGLELSELTDWQCCGAVFPLTTDNHLPLASPYRSLASAHTRGENLVTMCAGCYNVLKRTNALVRENEEVRVKLGAFVGEEYSGEREVLHFLEVLRDTVGFDALRQMVSQPLEGLSVAAYYGCLLLRPPEDMKFDDPEYPTIMEDFLTTLGASVVDYPYRIECCGAYLAITNETKKGESSRAILKSAASHHASCIITSCPLCQYNLDTEQSRMNSDAEPMPVLYFTQLLALALGLDEESCSFLLHQVDPRPVLAQAGLISRK</sequence>
<organism evidence="4 5">
    <name type="scientific">Candidatus Hakubella thermalkaliphila</name>
    <dbReference type="NCBI Taxonomy" id="2754717"/>
    <lineage>
        <taxon>Bacteria</taxon>
        <taxon>Bacillati</taxon>
        <taxon>Actinomycetota</taxon>
        <taxon>Actinomycetota incertae sedis</taxon>
        <taxon>Candidatus Hakubellales</taxon>
        <taxon>Candidatus Hakubellaceae</taxon>
        <taxon>Candidatus Hakubella</taxon>
    </lineage>
</organism>
<evidence type="ECO:0000256" key="1">
    <source>
        <dbReference type="ARBA" id="ARBA00023002"/>
    </source>
</evidence>
<dbReference type="InterPro" id="IPR004017">
    <property type="entry name" value="Cys_rich_dom"/>
</dbReference>
<feature type="domain" description="Cysteine-rich" evidence="2">
    <location>
        <begin position="4"/>
        <end position="85"/>
    </location>
</feature>
<feature type="domain" description="Cysteine-rich" evidence="2">
    <location>
        <begin position="144"/>
        <end position="234"/>
    </location>
</feature>
<evidence type="ECO:0000313" key="3">
    <source>
        <dbReference type="EMBL" id="GFP19673.1"/>
    </source>
</evidence>
<dbReference type="InterPro" id="IPR051278">
    <property type="entry name" value="HdrB/HdrD_reductase"/>
</dbReference>
<gene>
    <name evidence="3" type="ORF">HKBW3S03_01178</name>
    <name evidence="4" type="ORF">HKBW3S47_00165</name>
</gene>
<evidence type="ECO:0000259" key="2">
    <source>
        <dbReference type="Pfam" id="PF02754"/>
    </source>
</evidence>
<dbReference type="PANTHER" id="PTHR42947:SF1">
    <property type="entry name" value="COB--COM HETERODISULFIDE REDUCTASE SUBUNIT B 1"/>
    <property type="match status" value="1"/>
</dbReference>
<keyword evidence="1" id="KW-0560">Oxidoreductase</keyword>
<evidence type="ECO:0000313" key="4">
    <source>
        <dbReference type="EMBL" id="GFP38464.1"/>
    </source>
</evidence>
<protein>
    <submittedName>
        <fullName evidence="4">Heterodisulfide reductase subunit B2</fullName>
    </submittedName>
</protein>
<dbReference type="EMBL" id="BLSD01000005">
    <property type="protein sequence ID" value="GFP38464.1"/>
    <property type="molecule type" value="Genomic_DNA"/>
</dbReference>
<dbReference type="GO" id="GO:0016491">
    <property type="term" value="F:oxidoreductase activity"/>
    <property type="evidence" value="ECO:0007669"/>
    <property type="project" value="UniProtKB-KW"/>
</dbReference>
<dbReference type="AlphaFoldDB" id="A0A6V8Q310"/>
<reference evidence="5 6" key="1">
    <citation type="journal article" date="2020" name="Front. Microbiol.">
        <title>Single-cell genomics of novel Actinobacteria with the Wood-Ljungdahl pathway discovered in a serpentinizing system.</title>
        <authorList>
            <person name="Merino N."/>
            <person name="Kawai M."/>
            <person name="Boyd E.S."/>
            <person name="Colman D.R."/>
            <person name="McGlynn S.E."/>
            <person name="Nealson K.H."/>
            <person name="Kurokawa K."/>
            <person name="Hongoh Y."/>
        </authorList>
    </citation>
    <scope>NUCLEOTIDE SEQUENCE [LARGE SCALE GENOMIC DNA]</scope>
    <source>
        <strain evidence="3 6">S03</strain>
        <strain evidence="4 5">S47</strain>
    </source>
</reference>
<dbReference type="Gene3D" id="1.20.1050.140">
    <property type="match status" value="1"/>
</dbReference>
<proteinExistence type="predicted"/>
<name>A0A6V8Q310_9ACTN</name>
<evidence type="ECO:0000313" key="5">
    <source>
        <dbReference type="Proteomes" id="UP000569018"/>
    </source>
</evidence>
<dbReference type="PANTHER" id="PTHR42947">
    <property type="entry name" value="COB--COM HETERODISULFIDE REDUCTASE SUBUNIT B 1"/>
    <property type="match status" value="1"/>
</dbReference>
<dbReference type="Proteomes" id="UP000569018">
    <property type="component" value="Unassembled WGS sequence"/>
</dbReference>
<comment type="caution">
    <text evidence="4">The sequence shown here is derived from an EMBL/GenBank/DDBJ whole genome shotgun (WGS) entry which is preliminary data.</text>
</comment>
<dbReference type="RefSeq" id="WP_176235255.1">
    <property type="nucleotide sequence ID" value="NZ_BLRU01000118.1"/>
</dbReference>